<protein>
    <submittedName>
        <fullName evidence="1">Uncharacterized protein</fullName>
    </submittedName>
</protein>
<dbReference type="KEGG" id="ocm:CBP12_01075"/>
<dbReference type="Proteomes" id="UP000243793">
    <property type="component" value="Chromosome"/>
</dbReference>
<accession>A0A1Y0CU86</accession>
<dbReference type="OrthoDB" id="6986890at2"/>
<gene>
    <name evidence="1" type="ORF">CBP12_01075</name>
</gene>
<proteinExistence type="predicted"/>
<keyword evidence="2" id="KW-1185">Reference proteome</keyword>
<organism evidence="1 2">
    <name type="scientific">Oceanisphaera avium</name>
    <dbReference type="NCBI Taxonomy" id="1903694"/>
    <lineage>
        <taxon>Bacteria</taxon>
        <taxon>Pseudomonadati</taxon>
        <taxon>Pseudomonadota</taxon>
        <taxon>Gammaproteobacteria</taxon>
        <taxon>Aeromonadales</taxon>
        <taxon>Aeromonadaceae</taxon>
        <taxon>Oceanisphaera</taxon>
    </lineage>
</organism>
<dbReference type="RefSeq" id="WP_086962131.1">
    <property type="nucleotide sequence ID" value="NZ_CP021376.1"/>
</dbReference>
<dbReference type="EMBL" id="CP021376">
    <property type="protein sequence ID" value="ART78911.1"/>
    <property type="molecule type" value="Genomic_DNA"/>
</dbReference>
<evidence type="ECO:0000313" key="1">
    <source>
        <dbReference type="EMBL" id="ART78911.1"/>
    </source>
</evidence>
<sequence>MARPELNVDGIVLNNPVITDSVRLCRLYINYLQEKGFEINYEHSHGVNTHCKAINSALIKRCKTSKEADGLVTTMRSDIKKNFLNDSAIEWLNGSDKNCFIAWAFIRRYSKLKANNNNMIDIIGVNDQYSFLNITDNPTTHEEAFNFIVYFMDFCNYQLSEKRQIIESIKELITNGACFLKKLNFINEDDTVCVEWSWNYIADNDLSLDFIRPLNNYLKFHSVFSFIALWDVEDSKKELFLLKMKGAWRQKKLRMDNKNNKLINTYISKESKHMLGELMDKKEVTMKKVLEWAIRSEYNKFFNKK</sequence>
<name>A0A1Y0CU86_9GAMM</name>
<evidence type="ECO:0000313" key="2">
    <source>
        <dbReference type="Proteomes" id="UP000243793"/>
    </source>
</evidence>
<reference evidence="2" key="1">
    <citation type="submission" date="2017-05" db="EMBL/GenBank/DDBJ databases">
        <authorList>
            <person name="Sung H."/>
        </authorList>
    </citation>
    <scope>NUCLEOTIDE SEQUENCE [LARGE SCALE GENOMIC DNA]</scope>
    <source>
        <strain evidence="2">AMac2203</strain>
    </source>
</reference>
<dbReference type="AlphaFoldDB" id="A0A1Y0CU86"/>